<evidence type="ECO:0000256" key="4">
    <source>
        <dbReference type="ARBA" id="ARBA00022801"/>
    </source>
</evidence>
<evidence type="ECO:0000256" key="5">
    <source>
        <dbReference type="ARBA" id="ARBA00035648"/>
    </source>
</evidence>
<comment type="cofactor">
    <cofactor evidence="1">
        <name>a divalent metal cation</name>
        <dbReference type="ChEBI" id="CHEBI:60240"/>
    </cofactor>
</comment>
<name>A0A485MBZ3_9ZZZZ</name>
<feature type="domain" description="Endoribonuclease YicC-like C-terminal" evidence="7">
    <location>
        <begin position="166"/>
        <end position="287"/>
    </location>
</feature>
<dbReference type="NCBIfam" id="TIGR00255">
    <property type="entry name" value="YicC/YloC family endoribonuclease"/>
    <property type="match status" value="1"/>
</dbReference>
<evidence type="ECO:0000259" key="6">
    <source>
        <dbReference type="Pfam" id="PF03755"/>
    </source>
</evidence>
<dbReference type="EMBL" id="CAADRM010000154">
    <property type="protein sequence ID" value="VFU18588.1"/>
    <property type="molecule type" value="Genomic_DNA"/>
</dbReference>
<dbReference type="InterPro" id="IPR013551">
    <property type="entry name" value="YicC-like_C"/>
</dbReference>
<evidence type="ECO:0000256" key="2">
    <source>
        <dbReference type="ARBA" id="ARBA00022722"/>
    </source>
</evidence>
<evidence type="ECO:0008006" key="9">
    <source>
        <dbReference type="Google" id="ProtNLM"/>
    </source>
</evidence>
<keyword evidence="4" id="KW-0378">Hydrolase</keyword>
<comment type="similarity">
    <text evidence="5">Belongs to the YicC/YloC family.</text>
</comment>
<feature type="domain" description="Endoribonuclease YicC-like N-terminal" evidence="6">
    <location>
        <begin position="3"/>
        <end position="148"/>
    </location>
</feature>
<protein>
    <recommendedName>
        <fullName evidence="9">YicC family protein</fullName>
    </recommendedName>
</protein>
<evidence type="ECO:0000313" key="8">
    <source>
        <dbReference type="EMBL" id="VFU18588.1"/>
    </source>
</evidence>
<evidence type="ECO:0000259" key="7">
    <source>
        <dbReference type="Pfam" id="PF08340"/>
    </source>
</evidence>
<keyword evidence="2" id="KW-0540">Nuclease</keyword>
<dbReference type="GO" id="GO:0004521">
    <property type="term" value="F:RNA endonuclease activity"/>
    <property type="evidence" value="ECO:0007669"/>
    <property type="project" value="InterPro"/>
</dbReference>
<keyword evidence="3" id="KW-0255">Endonuclease</keyword>
<evidence type="ECO:0000256" key="3">
    <source>
        <dbReference type="ARBA" id="ARBA00022759"/>
    </source>
</evidence>
<sequence length="287" mass="32869">MPRSMTGFGQADRNGYHIEVKGVNHRYRDIRVRVPKDLSPFEIPARDLVQEHVTRGKVEVNITRSMSTGVQERLAVNWDLARIYSEDLSRMAREFGGEVTFRDILMLPGVLGENARDIEELWPPLREGIDEALTSFTAAKAEEGRRLKADISKRLESLVRMHEDMKQAAQGMVDIFRERLRSRLQELLGDKADKIDESRMEQEIALMADRSDITEELVRLHSHIASFQGVIDSPDPSIGRRLDFMLQEINRELNTIGSKSQVITLSHIVIEAKAEVEKIREQVQNIE</sequence>
<reference evidence="8" key="1">
    <citation type="submission" date="2019-03" db="EMBL/GenBank/DDBJ databases">
        <authorList>
            <person name="Hao L."/>
        </authorList>
    </citation>
    <scope>NUCLEOTIDE SEQUENCE</scope>
</reference>
<dbReference type="InterPro" id="IPR013527">
    <property type="entry name" value="YicC-like_N"/>
</dbReference>
<evidence type="ECO:0000256" key="1">
    <source>
        <dbReference type="ARBA" id="ARBA00001968"/>
    </source>
</evidence>
<dbReference type="Pfam" id="PF08340">
    <property type="entry name" value="YicC-like_C"/>
    <property type="match status" value="1"/>
</dbReference>
<dbReference type="Pfam" id="PF03755">
    <property type="entry name" value="YicC-like_N"/>
    <property type="match status" value="1"/>
</dbReference>
<dbReference type="AlphaFoldDB" id="A0A485MBZ3"/>
<dbReference type="PANTHER" id="PTHR30636">
    <property type="entry name" value="UPF0701 PROTEIN YICC"/>
    <property type="match status" value="1"/>
</dbReference>
<organism evidence="8">
    <name type="scientific">anaerobic digester metagenome</name>
    <dbReference type="NCBI Taxonomy" id="1263854"/>
    <lineage>
        <taxon>unclassified sequences</taxon>
        <taxon>metagenomes</taxon>
        <taxon>ecological metagenomes</taxon>
    </lineage>
</organism>
<dbReference type="PANTHER" id="PTHR30636:SF3">
    <property type="entry name" value="UPF0701 PROTEIN YICC"/>
    <property type="match status" value="1"/>
</dbReference>
<gene>
    <name evidence="8" type="ORF">SCFA_860009</name>
</gene>
<dbReference type="InterPro" id="IPR005229">
    <property type="entry name" value="YicC/YloC-like"/>
</dbReference>
<accession>A0A485MBZ3</accession>
<dbReference type="GO" id="GO:0016787">
    <property type="term" value="F:hydrolase activity"/>
    <property type="evidence" value="ECO:0007669"/>
    <property type="project" value="UniProtKB-KW"/>
</dbReference>
<proteinExistence type="inferred from homology"/>